<name>A0ABQ4YXA7_9ASTR</name>
<evidence type="ECO:0000313" key="3">
    <source>
        <dbReference type="Proteomes" id="UP001151760"/>
    </source>
</evidence>
<accession>A0ABQ4YXA7</accession>
<dbReference type="Proteomes" id="UP001151760">
    <property type="component" value="Unassembled WGS sequence"/>
</dbReference>
<comment type="caution">
    <text evidence="2">The sequence shown here is derived from an EMBL/GenBank/DDBJ whole genome shotgun (WGS) entry which is preliminary data.</text>
</comment>
<feature type="region of interest" description="Disordered" evidence="1">
    <location>
        <begin position="1"/>
        <end position="30"/>
    </location>
</feature>
<keyword evidence="3" id="KW-1185">Reference proteome</keyword>
<evidence type="ECO:0000313" key="2">
    <source>
        <dbReference type="EMBL" id="GJS81438.1"/>
    </source>
</evidence>
<reference evidence="2" key="1">
    <citation type="journal article" date="2022" name="Int. J. Mol. Sci.">
        <title>Draft Genome of Tanacetum Coccineum: Genomic Comparison of Closely Related Tanacetum-Family Plants.</title>
        <authorList>
            <person name="Yamashiro T."/>
            <person name="Shiraishi A."/>
            <person name="Nakayama K."/>
            <person name="Satake H."/>
        </authorList>
    </citation>
    <scope>NUCLEOTIDE SEQUENCE</scope>
</reference>
<reference evidence="2" key="2">
    <citation type="submission" date="2022-01" db="EMBL/GenBank/DDBJ databases">
        <authorList>
            <person name="Yamashiro T."/>
            <person name="Shiraishi A."/>
            <person name="Satake H."/>
            <person name="Nakayama K."/>
        </authorList>
    </citation>
    <scope>NUCLEOTIDE SEQUENCE</scope>
</reference>
<gene>
    <name evidence="2" type="ORF">Tco_0747979</name>
</gene>
<proteinExistence type="predicted"/>
<organism evidence="2 3">
    <name type="scientific">Tanacetum coccineum</name>
    <dbReference type="NCBI Taxonomy" id="301880"/>
    <lineage>
        <taxon>Eukaryota</taxon>
        <taxon>Viridiplantae</taxon>
        <taxon>Streptophyta</taxon>
        <taxon>Embryophyta</taxon>
        <taxon>Tracheophyta</taxon>
        <taxon>Spermatophyta</taxon>
        <taxon>Magnoliopsida</taxon>
        <taxon>eudicotyledons</taxon>
        <taxon>Gunneridae</taxon>
        <taxon>Pentapetalae</taxon>
        <taxon>asterids</taxon>
        <taxon>campanulids</taxon>
        <taxon>Asterales</taxon>
        <taxon>Asteraceae</taxon>
        <taxon>Asteroideae</taxon>
        <taxon>Anthemideae</taxon>
        <taxon>Anthemidinae</taxon>
        <taxon>Tanacetum</taxon>
    </lineage>
</organism>
<evidence type="ECO:0000256" key="1">
    <source>
        <dbReference type="SAM" id="MobiDB-lite"/>
    </source>
</evidence>
<protein>
    <submittedName>
        <fullName evidence="2">Uncharacterized protein</fullName>
    </submittedName>
</protein>
<feature type="compositionally biased region" description="Basic and acidic residues" evidence="1">
    <location>
        <begin position="1"/>
        <end position="16"/>
    </location>
</feature>
<sequence length="73" mass="8058">MLIGSRKRDGVRDGDRVSSSSLGKGVVTNGKTGMLRDEPVCHAVEGCDVDDKLQFVEESRFDNYGELSIRLKQ</sequence>
<dbReference type="EMBL" id="BQNB010010747">
    <property type="protein sequence ID" value="GJS81438.1"/>
    <property type="molecule type" value="Genomic_DNA"/>
</dbReference>